<accession>A0ACC3NPH2</accession>
<reference evidence="1" key="1">
    <citation type="submission" date="2023-07" db="EMBL/GenBank/DDBJ databases">
        <title>Black Yeasts Isolated from many extreme environments.</title>
        <authorList>
            <person name="Coleine C."/>
            <person name="Stajich J.E."/>
            <person name="Selbmann L."/>
        </authorList>
    </citation>
    <scope>NUCLEOTIDE SEQUENCE</scope>
    <source>
        <strain evidence="1">CCFEE 5714</strain>
    </source>
</reference>
<dbReference type="EMBL" id="JAUTXU010000025">
    <property type="protein sequence ID" value="KAK3719691.1"/>
    <property type="molecule type" value="Genomic_DNA"/>
</dbReference>
<proteinExistence type="predicted"/>
<keyword evidence="2" id="KW-1185">Reference proteome</keyword>
<evidence type="ECO:0000313" key="2">
    <source>
        <dbReference type="Proteomes" id="UP001281147"/>
    </source>
</evidence>
<evidence type="ECO:0000313" key="1">
    <source>
        <dbReference type="EMBL" id="KAK3719691.1"/>
    </source>
</evidence>
<organism evidence="1 2">
    <name type="scientific">Vermiconidia calcicola</name>
    <dbReference type="NCBI Taxonomy" id="1690605"/>
    <lineage>
        <taxon>Eukaryota</taxon>
        <taxon>Fungi</taxon>
        <taxon>Dikarya</taxon>
        <taxon>Ascomycota</taxon>
        <taxon>Pezizomycotina</taxon>
        <taxon>Dothideomycetes</taxon>
        <taxon>Dothideomycetidae</taxon>
        <taxon>Mycosphaerellales</taxon>
        <taxon>Extremaceae</taxon>
        <taxon>Vermiconidia</taxon>
    </lineage>
</organism>
<comment type="caution">
    <text evidence="1">The sequence shown here is derived from an EMBL/GenBank/DDBJ whole genome shotgun (WGS) entry which is preliminary data.</text>
</comment>
<sequence length="434" mass="48966">MACHSNDSFLSYLLRFWNPPFRSRGVAIRTKGQPASDTSSGVITKNGRSPTSDTSSEARKSRLLRPARQGSVPHDGVRDGRITKKWAGKEKERPSRGLRNSATNFCYRNATLQCLIHLPEFCDYLKKIHSSCAVVGKHCLVCALQDLVWAYWSGVGICPPPKGPSKQLTRFNRALKACISEGHLMEEDIKYGHQSDPFEFLQYLLEALEDEELPADGLKQSDLFNIEHEVEWTCEDCGKVHIPNGQAVGFGHGLGLALNIQNPQTGLTMLEYLRCNEYSEECDIRCESAECIANFGKNAEGRIRIRQKFIVQAPEVLVIRLVRYTSMWDYEEQEQVHTKIAEGATFEEYLDLTEFTRSEEPTMYQLQGVVAHNGETINSGHYIAAVRKADGKSFCSINDDVKIGKENRGCVEELEFPTSRGEDFTPYVLFYSKI</sequence>
<name>A0ACC3NPH2_9PEZI</name>
<dbReference type="Proteomes" id="UP001281147">
    <property type="component" value="Unassembled WGS sequence"/>
</dbReference>
<protein>
    <submittedName>
        <fullName evidence="1">Uncharacterized protein</fullName>
    </submittedName>
</protein>
<gene>
    <name evidence="1" type="ORF">LTR37_004228</name>
</gene>